<reference evidence="2 3" key="1">
    <citation type="journal article" date="2012" name="J. Bacteriol.">
        <title>Draft Genome Sequence of Mesorhizobium alhagi CCNWXJ12-2T, a Novel Salt-Resistant Species Isolated from the Desert of Northwestern China.</title>
        <authorList>
            <person name="Zhou M."/>
            <person name="Chen W."/>
            <person name="Chen H."/>
            <person name="Wei G."/>
        </authorList>
    </citation>
    <scope>NUCLEOTIDE SEQUENCE [LARGE SCALE GENOMIC DNA]</scope>
    <source>
        <strain evidence="2 3">CCNWXJ12-2</strain>
    </source>
</reference>
<dbReference type="Proteomes" id="UP000003250">
    <property type="component" value="Unassembled WGS sequence"/>
</dbReference>
<sequence length="83" mass="9173">MPWTSCHSRSRSRGGERTSKAANFRDSAFNRSAIWLITVGTLDAGIELSQPFEGSDKNFRQPVGATKPNRFNAIADMLEFAVP</sequence>
<proteinExistence type="predicted"/>
<gene>
    <name evidence="2" type="ORF">MAXJ12_11557</name>
</gene>
<evidence type="ECO:0000256" key="1">
    <source>
        <dbReference type="SAM" id="MobiDB-lite"/>
    </source>
</evidence>
<evidence type="ECO:0000313" key="3">
    <source>
        <dbReference type="Proteomes" id="UP000003250"/>
    </source>
</evidence>
<protein>
    <submittedName>
        <fullName evidence="2">Uncharacterized protein</fullName>
    </submittedName>
</protein>
<name>H0HQ81_9HYPH</name>
<organism evidence="2 3">
    <name type="scientific">Mesorhizobium alhagi CCNWXJ12-2</name>
    <dbReference type="NCBI Taxonomy" id="1107882"/>
    <lineage>
        <taxon>Bacteria</taxon>
        <taxon>Pseudomonadati</taxon>
        <taxon>Pseudomonadota</taxon>
        <taxon>Alphaproteobacteria</taxon>
        <taxon>Hyphomicrobiales</taxon>
        <taxon>Phyllobacteriaceae</taxon>
        <taxon>Allomesorhizobium</taxon>
    </lineage>
</organism>
<evidence type="ECO:0000313" key="2">
    <source>
        <dbReference type="EMBL" id="EHK57107.1"/>
    </source>
</evidence>
<dbReference type="AlphaFoldDB" id="H0HQ81"/>
<feature type="region of interest" description="Disordered" evidence="1">
    <location>
        <begin position="1"/>
        <end position="22"/>
    </location>
</feature>
<accession>H0HQ81</accession>
<keyword evidence="3" id="KW-1185">Reference proteome</keyword>
<dbReference type="EMBL" id="AHAM01000084">
    <property type="protein sequence ID" value="EHK57107.1"/>
    <property type="molecule type" value="Genomic_DNA"/>
</dbReference>